<organism evidence="9 10">
    <name type="scientific">Lepisosteus oculatus</name>
    <name type="common">Spotted gar</name>
    <dbReference type="NCBI Taxonomy" id="7918"/>
    <lineage>
        <taxon>Eukaryota</taxon>
        <taxon>Metazoa</taxon>
        <taxon>Chordata</taxon>
        <taxon>Craniata</taxon>
        <taxon>Vertebrata</taxon>
        <taxon>Euteleostomi</taxon>
        <taxon>Actinopterygii</taxon>
        <taxon>Neopterygii</taxon>
        <taxon>Holostei</taxon>
        <taxon>Semionotiformes</taxon>
        <taxon>Lepisosteidae</taxon>
        <taxon>Lepisosteus</taxon>
    </lineage>
</organism>
<dbReference type="GO" id="GO:0008270">
    <property type="term" value="F:zinc ion binding"/>
    <property type="evidence" value="ECO:0007669"/>
    <property type="project" value="UniProtKB-KW"/>
</dbReference>
<evidence type="ECO:0000256" key="5">
    <source>
        <dbReference type="SAM" id="Coils"/>
    </source>
</evidence>
<feature type="compositionally biased region" description="Polar residues" evidence="6">
    <location>
        <begin position="1042"/>
        <end position="1051"/>
    </location>
</feature>
<feature type="region of interest" description="Disordered" evidence="6">
    <location>
        <begin position="492"/>
        <end position="536"/>
    </location>
</feature>
<dbReference type="EMBL" id="AHAT01017693">
    <property type="status" value="NOT_ANNOTATED_CDS"/>
    <property type="molecule type" value="Genomic_DNA"/>
</dbReference>
<dbReference type="Pfam" id="PF02318">
    <property type="entry name" value="FYVE_2"/>
    <property type="match status" value="1"/>
</dbReference>
<feature type="domain" description="FYVE-type zinc finger" evidence="7">
    <location>
        <begin position="2"/>
        <end position="100"/>
    </location>
</feature>
<keyword evidence="10" id="KW-1185">Reference proteome</keyword>
<dbReference type="InterPro" id="IPR013083">
    <property type="entry name" value="Znf_RING/FYVE/PHD"/>
</dbReference>
<comment type="subcellular location">
    <subcellularLocation>
        <location evidence="1">Cytoplasm</location>
        <location evidence="1">Perinuclear region</location>
    </subcellularLocation>
</comment>
<reference evidence="9" key="2">
    <citation type="submission" date="2025-08" db="UniProtKB">
        <authorList>
            <consortium name="Ensembl"/>
        </authorList>
    </citation>
    <scope>IDENTIFICATION</scope>
</reference>
<feature type="compositionally biased region" description="Polar residues" evidence="6">
    <location>
        <begin position="341"/>
        <end position="350"/>
    </location>
</feature>
<keyword evidence="4" id="KW-0862">Zinc</keyword>
<sequence>MRLRKKEKERLSEMKQELEEEGSKCTILSKQNKFNDHCCIRCCSPFTFLINTKRQCLDCKFNVCKSCRNYSKKEKAWICSACQKSRLLRTQSLEWYYNNVKSRFKRFGSAKVLKTLYRKHLAERGTLSDVTDGSIHEGSFENEGSICGSDSTFYRQSEGHSMAETLMVALRVAEEAIEEAISKAEEYSDSLEKQNEARYLRDNKEELIEELATTIVQKIIRRRRHSEVKTDFEYEWPRFQSGDMISPTTSENSNLTSQASPSVSYSLWVSKGIVAQRKISKRSQSAFSLTGEDTHEKPTDPDWKVAVSEAIWKQQDEFPTLKKVARPSPLPSWKSMDRLDNSSPSSMLQSPDGNWIALQSALLSRPSLLTKPKSEVFATLEKESGVISAYDELGSDTEDEEYGWNSTFDKLRRQHRKLSDETYYTDSQHDPEWTYTKHGPGPVTSPSSGQYTNTETMCSDSETSSVQSARNSLPRFRKTQLLKRNGLDHHDALDINLNPQSSFQGPVDSSEAEERHSNLRRSRRRRRSKLSLTEQYHESDTLLSTYPIESSRYCVNHLVLRLLQKNERNTQLIHSTHKTQYSPGLVSHIYIDTDLQYVQLLTHNDNAGSLGATVRDESCCPPQRDADVVEVELKAKLCEMACNASDKEPYSEEESDQTKFGAPLPESSPCVREDPALLENVRKNHKAQCSLYYVEKEPENLQPKLQFLSSMLKQIKLDLQLHVHREGIPGLENPLQVEIESSKHILRPLRFSTERKPHLLIKVSVPLYSECQVSTQRQDLQEQHHQRHIYILIEKHSNSSNMPDTTKLEFLSTKCDSHFSGEHAEANGKECGKSRNLENSTYESLQLKTSTTDTQRHKHFSEGPSLNLQFMTAYSLTVCTCISPFHFVSFDQKYSAATLCNITTEVLKVLNATEELIEEAAGDNDSLSELMGKTTIAAGTDTEKLDEHLTTLEENVYLAAGSVYGLEGQLGNLEECARSINSVTTENELAHLEDQVASAAAQVHQAELQISDIEQRISALKTAGLNVAPCTRFSKYKEHKQSTQPQTLSTSRRQRRKLPAPPVKVYFSQVFIFSFIKFFYYNLKWQESI</sequence>
<keyword evidence="5" id="KW-0175">Coiled coil</keyword>
<evidence type="ECO:0000256" key="1">
    <source>
        <dbReference type="ARBA" id="ARBA00004556"/>
    </source>
</evidence>
<feature type="compositionally biased region" description="Basic residues" evidence="6">
    <location>
        <begin position="518"/>
        <end position="529"/>
    </location>
</feature>
<feature type="compositionally biased region" description="Polar residues" evidence="6">
    <location>
        <begin position="444"/>
        <end position="471"/>
    </location>
</feature>
<dbReference type="GO" id="GO:0017022">
    <property type="term" value="F:myosin binding"/>
    <property type="evidence" value="ECO:0000318"/>
    <property type="project" value="GO_Central"/>
</dbReference>
<dbReference type="AlphaFoldDB" id="W5N0S0"/>
<proteinExistence type="predicted"/>
<evidence type="ECO:0000313" key="9">
    <source>
        <dbReference type="Ensembl" id="ENSLOCP00000014229.1"/>
    </source>
</evidence>
<dbReference type="FunCoup" id="W5N0S0">
    <property type="interactions" value="594"/>
</dbReference>
<evidence type="ECO:0000259" key="8">
    <source>
        <dbReference type="Pfam" id="PF04698"/>
    </source>
</evidence>
<feature type="region of interest" description="Disordered" evidence="6">
    <location>
        <begin position="421"/>
        <end position="477"/>
    </location>
</feature>
<reference evidence="10" key="1">
    <citation type="submission" date="2011-12" db="EMBL/GenBank/DDBJ databases">
        <title>The Draft Genome of Lepisosteus oculatus.</title>
        <authorList>
            <consortium name="The Broad Institute Genome Assembly &amp; Analysis Group"/>
            <consortium name="Computational R&amp;D Group"/>
            <consortium name="and Sequencing Platform"/>
            <person name="Di Palma F."/>
            <person name="Alfoldi J."/>
            <person name="Johnson J."/>
            <person name="Berlin A."/>
            <person name="Gnerre S."/>
            <person name="Jaffe D."/>
            <person name="MacCallum I."/>
            <person name="Young S."/>
            <person name="Walker B.J."/>
            <person name="Lander E.S."/>
            <person name="Lindblad-Toh K."/>
        </authorList>
    </citation>
    <scope>NUCLEOTIDE SEQUENCE [LARGE SCALE GENOMIC DNA]</scope>
</reference>
<feature type="region of interest" description="Disordered" evidence="6">
    <location>
        <begin position="647"/>
        <end position="668"/>
    </location>
</feature>
<reference evidence="9" key="3">
    <citation type="submission" date="2025-09" db="UniProtKB">
        <authorList>
            <consortium name="Ensembl"/>
        </authorList>
    </citation>
    <scope>IDENTIFICATION</scope>
</reference>
<evidence type="ECO:0000256" key="3">
    <source>
        <dbReference type="ARBA" id="ARBA00022771"/>
    </source>
</evidence>
<dbReference type="GO" id="GO:0030864">
    <property type="term" value="C:cortical actin cytoskeleton"/>
    <property type="evidence" value="ECO:0000318"/>
    <property type="project" value="GO_Central"/>
</dbReference>
<dbReference type="InParanoid" id="W5N0S0"/>
<dbReference type="Proteomes" id="UP000018468">
    <property type="component" value="Linkage group LG9"/>
</dbReference>
<dbReference type="eggNOG" id="ENOG502QPUS">
    <property type="taxonomic scope" value="Eukaryota"/>
</dbReference>
<evidence type="ECO:0000256" key="4">
    <source>
        <dbReference type="ARBA" id="ARBA00022833"/>
    </source>
</evidence>
<dbReference type="STRING" id="7918.ENSLOCP00000014229"/>
<evidence type="ECO:0000313" key="10">
    <source>
        <dbReference type="Proteomes" id="UP000018468"/>
    </source>
</evidence>
<keyword evidence="3" id="KW-0863">Zinc-finger</keyword>
<dbReference type="EMBL" id="AHAT01017691">
    <property type="status" value="NOT_ANNOTATED_CDS"/>
    <property type="molecule type" value="Genomic_DNA"/>
</dbReference>
<name>W5N0S0_LEPOC</name>
<dbReference type="InterPro" id="IPR006788">
    <property type="entry name" value="Myrip/Melanophilin"/>
</dbReference>
<evidence type="ECO:0000256" key="6">
    <source>
        <dbReference type="SAM" id="MobiDB-lite"/>
    </source>
</evidence>
<dbReference type="EMBL" id="AHAT01017694">
    <property type="status" value="NOT_ANNOTATED_CDS"/>
    <property type="molecule type" value="Genomic_DNA"/>
</dbReference>
<feature type="domain" description="Rab effector MyRIP/Melanophilin" evidence="8">
    <location>
        <begin position="128"/>
        <end position="542"/>
    </location>
</feature>
<dbReference type="InterPro" id="IPR041282">
    <property type="entry name" value="FYVE_2"/>
</dbReference>
<protein>
    <submittedName>
        <fullName evidence="9">Myosin VIIA and Rab interacting protein b</fullName>
    </submittedName>
</protein>
<dbReference type="Bgee" id="ENSLOCG00000011575">
    <property type="expression patterns" value="Expressed in brain and 4 other cell types or tissues"/>
</dbReference>
<dbReference type="PANTHER" id="PTHR14555">
    <property type="entry name" value="MYELIN-ASSOCIATED OLIGODENDROCYTIC BASIC PROTEIN MOBP -RELATED"/>
    <property type="match status" value="1"/>
</dbReference>
<keyword evidence="2" id="KW-0963">Cytoplasm</keyword>
<dbReference type="Ensembl" id="ENSLOCT00000014258.1">
    <property type="protein sequence ID" value="ENSLOCP00000014229.1"/>
    <property type="gene ID" value="ENSLOCG00000011575.1"/>
</dbReference>
<feature type="coiled-coil region" evidence="5">
    <location>
        <begin position="982"/>
        <end position="1023"/>
    </location>
</feature>
<feature type="region of interest" description="Disordered" evidence="6">
    <location>
        <begin position="324"/>
        <end position="350"/>
    </location>
</feature>
<dbReference type="InterPro" id="IPR051745">
    <property type="entry name" value="Intracell_Transport_Effector"/>
</dbReference>
<dbReference type="FunFam" id="3.30.40.10:FF:000018">
    <property type="entry name" value="Synaptotagmin-like 5, isoform CRA_a"/>
    <property type="match status" value="1"/>
</dbReference>
<dbReference type="Pfam" id="PF04698">
    <property type="entry name" value="Rab_eff_C"/>
    <property type="match status" value="2"/>
</dbReference>
<dbReference type="EMBL" id="AHAT01017695">
    <property type="status" value="NOT_ANNOTATED_CDS"/>
    <property type="molecule type" value="Genomic_DNA"/>
</dbReference>
<feature type="region of interest" description="Disordered" evidence="6">
    <location>
        <begin position="1036"/>
        <end position="1056"/>
    </location>
</feature>
<dbReference type="GO" id="GO:0048471">
    <property type="term" value="C:perinuclear region of cytoplasm"/>
    <property type="evidence" value="ECO:0007669"/>
    <property type="project" value="UniProtKB-SubCell"/>
</dbReference>
<dbReference type="SUPFAM" id="SSF57903">
    <property type="entry name" value="FYVE/PHD zinc finger"/>
    <property type="match status" value="1"/>
</dbReference>
<evidence type="ECO:0000259" key="7">
    <source>
        <dbReference type="Pfam" id="PF02318"/>
    </source>
</evidence>
<dbReference type="GeneTree" id="ENSGT00950000183138"/>
<feature type="coiled-coil region" evidence="5">
    <location>
        <begin position="163"/>
        <end position="197"/>
    </location>
</feature>
<dbReference type="InterPro" id="IPR011011">
    <property type="entry name" value="Znf_FYVE_PHD"/>
</dbReference>
<evidence type="ECO:0000256" key="2">
    <source>
        <dbReference type="ARBA" id="ARBA00022490"/>
    </source>
</evidence>
<dbReference type="EMBL" id="AHAT01017692">
    <property type="status" value="NOT_ANNOTATED_CDS"/>
    <property type="molecule type" value="Genomic_DNA"/>
</dbReference>
<dbReference type="PANTHER" id="PTHR14555:SF6">
    <property type="entry name" value="RAB EFFECTOR MYRIP"/>
    <property type="match status" value="1"/>
</dbReference>
<keyword evidence="3" id="KW-0479">Metal-binding</keyword>
<feature type="domain" description="Rab effector MyRIP/Melanophilin" evidence="8">
    <location>
        <begin position="892"/>
        <end position="1086"/>
    </location>
</feature>
<accession>W5N0S0</accession>
<dbReference type="HOGENOM" id="CLU_008568_0_0_1"/>
<dbReference type="Gene3D" id="3.30.40.10">
    <property type="entry name" value="Zinc/RING finger domain, C3HC4 (zinc finger)"/>
    <property type="match status" value="1"/>
</dbReference>
<dbReference type="GO" id="GO:0003779">
    <property type="term" value="F:actin binding"/>
    <property type="evidence" value="ECO:0000318"/>
    <property type="project" value="GO_Central"/>
</dbReference>